<organism evidence="2 3">
    <name type="scientific">Eiseniibacteriota bacterium</name>
    <dbReference type="NCBI Taxonomy" id="2212470"/>
    <lineage>
        <taxon>Bacteria</taxon>
        <taxon>Candidatus Eiseniibacteriota</taxon>
    </lineage>
</organism>
<dbReference type="SUPFAM" id="SSF52096">
    <property type="entry name" value="ClpP/crotonase"/>
    <property type="match status" value="2"/>
</dbReference>
<dbReference type="InterPro" id="IPR047272">
    <property type="entry name" value="S49_SppA_C"/>
</dbReference>
<feature type="domain" description="Peptidase S49" evidence="1">
    <location>
        <begin position="328"/>
        <end position="475"/>
    </location>
</feature>
<dbReference type="GO" id="GO:0008233">
    <property type="term" value="F:peptidase activity"/>
    <property type="evidence" value="ECO:0007669"/>
    <property type="project" value="InterPro"/>
</dbReference>
<comment type="caution">
    <text evidence="2">The sequence shown here is derived from an EMBL/GenBank/DDBJ whole genome shotgun (WGS) entry which is preliminary data.</text>
</comment>
<dbReference type="PANTHER" id="PTHR33209:SF2">
    <property type="entry name" value="CHROMOSOME UNDETERMINED SCAFFOLD_55, WHOLE GENOME SHOTGUN SEQUENCE"/>
    <property type="match status" value="1"/>
</dbReference>
<dbReference type="InterPro" id="IPR047217">
    <property type="entry name" value="S49_SppA_67K_type_N"/>
</dbReference>
<dbReference type="Pfam" id="PF01343">
    <property type="entry name" value="Peptidase_S49"/>
    <property type="match status" value="2"/>
</dbReference>
<reference evidence="2" key="2">
    <citation type="journal article" date="2021" name="Microbiome">
        <title>Successional dynamics and alternative stable states in a saline activated sludge microbial community over 9 years.</title>
        <authorList>
            <person name="Wang Y."/>
            <person name="Ye J."/>
            <person name="Ju F."/>
            <person name="Liu L."/>
            <person name="Boyd J.A."/>
            <person name="Deng Y."/>
            <person name="Parks D.H."/>
            <person name="Jiang X."/>
            <person name="Yin X."/>
            <person name="Woodcroft B.J."/>
            <person name="Tyson G.W."/>
            <person name="Hugenholtz P."/>
            <person name="Polz M.F."/>
            <person name="Zhang T."/>
        </authorList>
    </citation>
    <scope>NUCLEOTIDE SEQUENCE</scope>
    <source>
        <strain evidence="2">HKST-UBA02</strain>
    </source>
</reference>
<gene>
    <name evidence="2" type="ORF">KDA27_09765</name>
</gene>
<name>A0A956NBD9_UNCEI</name>
<reference evidence="2" key="1">
    <citation type="submission" date="2020-04" db="EMBL/GenBank/DDBJ databases">
        <authorList>
            <person name="Zhang T."/>
        </authorList>
    </citation>
    <scope>NUCLEOTIDE SEQUENCE</scope>
    <source>
        <strain evidence="2">HKST-UBA02</strain>
    </source>
</reference>
<dbReference type="EMBL" id="JAGQHS010000041">
    <property type="protein sequence ID" value="MCA9756077.1"/>
    <property type="molecule type" value="Genomic_DNA"/>
</dbReference>
<proteinExistence type="predicted"/>
<feature type="domain" description="Peptidase S49" evidence="1">
    <location>
        <begin position="570"/>
        <end position="731"/>
    </location>
</feature>
<dbReference type="InterPro" id="IPR029045">
    <property type="entry name" value="ClpP/crotonase-like_dom_sf"/>
</dbReference>
<evidence type="ECO:0000259" key="1">
    <source>
        <dbReference type="Pfam" id="PF01343"/>
    </source>
</evidence>
<protein>
    <submittedName>
        <fullName evidence="2">S49 family peptidase</fullName>
    </submittedName>
</protein>
<evidence type="ECO:0000313" key="2">
    <source>
        <dbReference type="EMBL" id="MCA9756077.1"/>
    </source>
</evidence>
<dbReference type="Proteomes" id="UP000739538">
    <property type="component" value="Unassembled WGS sequence"/>
</dbReference>
<dbReference type="Gene3D" id="3.90.226.10">
    <property type="entry name" value="2-enoyl-CoA Hydratase, Chain A, domain 1"/>
    <property type="match status" value="3"/>
</dbReference>
<evidence type="ECO:0000313" key="3">
    <source>
        <dbReference type="Proteomes" id="UP000739538"/>
    </source>
</evidence>
<dbReference type="PANTHER" id="PTHR33209">
    <property type="entry name" value="PROTEASE 4"/>
    <property type="match status" value="1"/>
</dbReference>
<dbReference type="CDD" id="cd07023">
    <property type="entry name" value="S49_Sppa_N_C"/>
    <property type="match status" value="1"/>
</dbReference>
<sequence length="819" mass="89765">MAGLYNPAAWPISGRGGVYLGWDDYQTDWDGAEGFELGPFAKRRFRGVLSTQFLGFGLTHTETDRSDDDRYDYVAGLGFGNRSMASGVSYAWSRGGSDYFGETKLLTMGSVHRCRYGSLGLVRAWDDGPGSDYWQADLGVRPIGPRVTLFADVWKSDDQDWQKLPWGLGAEVDVVPGVTAGFRYQPERDGDAWRSGVDTVLPGRYTRPEQWSFRIELAPSPGVRGSYRTSVSGGSELARTFALEFVEGPNLAQWLYPPRAYPTLDLSGPVVYQNYRFFDDRTRLLGLLGRIARYAENPQVDGVVVEMSGLRMSFEGLWEVRSQLAALHDRGKKVIVHFDRLGLGQYVLATVADQIWMDPQGDLEVTGVHLGRTYYQRALEKAGVGFDELRFFTYKSAVETFSRTSLSDADREQLSALLDDFYEEAVAEVITARGISRDAWDRIVDERGMVFPREAMELGLVDSVGTLDDARKAAPRAARRNDVGGMSATLGALHGDPIWANEEWGEPPRIALLYAIGPCEMDSGIRGRTLSKAVKKAASDRSIRAIVLRVDSPGGDPLPSDLVARELREASKKKPVIISQGQVAASGGYWLSMYGDEILVSPFTVTGSIGVILAHVWDDSLGTKIGWDYDGISRGKSADLRRGPAVPFVGASIPHRPMRPEERARAEYLIKQLYGDFVSAVAEGRDMEESAVDAVGQGRVWSGRAGIANGLADQVGGLWDSLALAKERAGIRADQEVTLIEGPTVGLFRPDFLAPKLLGLGVQEKALSRLEARLGAALWSTLPGSEQLHLNLVDRNLGKPLVLSPPISLFDDVGDELAP</sequence>
<dbReference type="AlphaFoldDB" id="A0A956NBD9"/>
<dbReference type="CDD" id="cd07018">
    <property type="entry name" value="S49_SppA_67K_type"/>
    <property type="match status" value="1"/>
</dbReference>
<dbReference type="InterPro" id="IPR002142">
    <property type="entry name" value="Peptidase_S49"/>
</dbReference>
<accession>A0A956NBD9</accession>
<dbReference type="GO" id="GO:0006508">
    <property type="term" value="P:proteolysis"/>
    <property type="evidence" value="ECO:0007669"/>
    <property type="project" value="InterPro"/>
</dbReference>